<dbReference type="Pfam" id="PF00096">
    <property type="entry name" value="zf-C2H2"/>
    <property type="match status" value="3"/>
</dbReference>
<evidence type="ECO:0000256" key="1">
    <source>
        <dbReference type="ARBA" id="ARBA00004123"/>
    </source>
</evidence>
<keyword evidence="4 7" id="KW-0863">Zinc-finger</keyword>
<evidence type="ECO:0000256" key="2">
    <source>
        <dbReference type="ARBA" id="ARBA00022723"/>
    </source>
</evidence>
<feature type="domain" description="C2H2-type" evidence="8">
    <location>
        <begin position="10"/>
        <end position="38"/>
    </location>
</feature>
<protein>
    <submittedName>
        <fullName evidence="9">Zinc finger protein 227</fullName>
    </submittedName>
</protein>
<dbReference type="AlphaFoldDB" id="A0A8X6XRR1"/>
<dbReference type="InterPro" id="IPR050331">
    <property type="entry name" value="Zinc_finger"/>
</dbReference>
<keyword evidence="10" id="KW-1185">Reference proteome</keyword>
<dbReference type="Proteomes" id="UP000886998">
    <property type="component" value="Unassembled WGS sequence"/>
</dbReference>
<dbReference type="Gene3D" id="3.30.160.60">
    <property type="entry name" value="Classic Zinc Finger"/>
    <property type="match status" value="4"/>
</dbReference>
<dbReference type="GO" id="GO:0010468">
    <property type="term" value="P:regulation of gene expression"/>
    <property type="evidence" value="ECO:0007669"/>
    <property type="project" value="TreeGrafter"/>
</dbReference>
<keyword evidence="5" id="KW-0862">Zinc</keyword>
<evidence type="ECO:0000256" key="7">
    <source>
        <dbReference type="PROSITE-ProRule" id="PRU00042"/>
    </source>
</evidence>
<dbReference type="SMART" id="SM00355">
    <property type="entry name" value="ZnF_C2H2"/>
    <property type="match status" value="4"/>
</dbReference>
<dbReference type="PANTHER" id="PTHR16515:SF66">
    <property type="entry name" value="C2H2-TYPE DOMAIN-CONTAINING PROTEIN"/>
    <property type="match status" value="1"/>
</dbReference>
<comment type="subcellular location">
    <subcellularLocation>
        <location evidence="1">Nucleus</location>
    </subcellularLocation>
</comment>
<dbReference type="PANTHER" id="PTHR16515">
    <property type="entry name" value="PR DOMAIN ZINC FINGER PROTEIN"/>
    <property type="match status" value="1"/>
</dbReference>
<dbReference type="PROSITE" id="PS00028">
    <property type="entry name" value="ZINC_FINGER_C2H2_1"/>
    <property type="match status" value="4"/>
</dbReference>
<keyword evidence="3" id="KW-0677">Repeat</keyword>
<dbReference type="PROSITE" id="PS50157">
    <property type="entry name" value="ZINC_FINGER_C2H2_2"/>
    <property type="match status" value="4"/>
</dbReference>
<keyword evidence="6" id="KW-0539">Nucleus</keyword>
<accession>A0A8X6XRR1</accession>
<feature type="domain" description="C2H2-type" evidence="8">
    <location>
        <begin position="110"/>
        <end position="137"/>
    </location>
</feature>
<keyword evidence="2" id="KW-0479">Metal-binding</keyword>
<evidence type="ECO:0000256" key="6">
    <source>
        <dbReference type="ARBA" id="ARBA00023242"/>
    </source>
</evidence>
<dbReference type="InterPro" id="IPR013087">
    <property type="entry name" value="Znf_C2H2_type"/>
</dbReference>
<dbReference type="EMBL" id="BMAV01012208">
    <property type="protein sequence ID" value="GFY58685.1"/>
    <property type="molecule type" value="Genomic_DNA"/>
</dbReference>
<feature type="domain" description="C2H2-type" evidence="8">
    <location>
        <begin position="82"/>
        <end position="109"/>
    </location>
</feature>
<proteinExistence type="predicted"/>
<dbReference type="GO" id="GO:0005634">
    <property type="term" value="C:nucleus"/>
    <property type="evidence" value="ECO:0007669"/>
    <property type="project" value="UniProtKB-SubCell"/>
</dbReference>
<evidence type="ECO:0000256" key="5">
    <source>
        <dbReference type="ARBA" id="ARBA00022833"/>
    </source>
</evidence>
<feature type="domain" description="C2H2-type" evidence="8">
    <location>
        <begin position="47"/>
        <end position="75"/>
    </location>
</feature>
<name>A0A8X6XRR1_9ARAC</name>
<organism evidence="9 10">
    <name type="scientific">Trichonephila inaurata madagascariensis</name>
    <dbReference type="NCBI Taxonomy" id="2747483"/>
    <lineage>
        <taxon>Eukaryota</taxon>
        <taxon>Metazoa</taxon>
        <taxon>Ecdysozoa</taxon>
        <taxon>Arthropoda</taxon>
        <taxon>Chelicerata</taxon>
        <taxon>Arachnida</taxon>
        <taxon>Araneae</taxon>
        <taxon>Araneomorphae</taxon>
        <taxon>Entelegynae</taxon>
        <taxon>Araneoidea</taxon>
        <taxon>Nephilidae</taxon>
        <taxon>Trichonephila</taxon>
        <taxon>Trichonephila inaurata</taxon>
    </lineage>
</organism>
<sequence length="203" mass="23636">MADLPNRVCYKCPKCERNFPNIGPLKCHFGKAHRESEPFAYIIDSSLVCEMCNKIFTQRCDLNVHRRRVHLKKIQTNAEIAYKCEVCEQTFAWKSALENHYHVHKNKESFTCDVCKKSFFELNDLEKHYLTHTNESLSESEICLNSSDNHKEQCNLNNSKSNKCGICHEMKPFECEICFKRFSRKGNSVDTDSSKTFSKMAKS</sequence>
<evidence type="ECO:0000313" key="9">
    <source>
        <dbReference type="EMBL" id="GFY58685.1"/>
    </source>
</evidence>
<comment type="caution">
    <text evidence="9">The sequence shown here is derived from an EMBL/GenBank/DDBJ whole genome shotgun (WGS) entry which is preliminary data.</text>
</comment>
<evidence type="ECO:0000256" key="3">
    <source>
        <dbReference type="ARBA" id="ARBA00022737"/>
    </source>
</evidence>
<dbReference type="SUPFAM" id="SSF57667">
    <property type="entry name" value="beta-beta-alpha zinc fingers"/>
    <property type="match status" value="2"/>
</dbReference>
<dbReference type="GO" id="GO:0008270">
    <property type="term" value="F:zinc ion binding"/>
    <property type="evidence" value="ECO:0007669"/>
    <property type="project" value="UniProtKB-KW"/>
</dbReference>
<dbReference type="InterPro" id="IPR036236">
    <property type="entry name" value="Znf_C2H2_sf"/>
</dbReference>
<gene>
    <name evidence="9" type="primary">ZNF227_5</name>
    <name evidence="9" type="ORF">TNIN_150561</name>
</gene>
<reference evidence="9" key="1">
    <citation type="submission" date="2020-08" db="EMBL/GenBank/DDBJ databases">
        <title>Multicomponent nature underlies the extraordinary mechanical properties of spider dragline silk.</title>
        <authorList>
            <person name="Kono N."/>
            <person name="Nakamura H."/>
            <person name="Mori M."/>
            <person name="Yoshida Y."/>
            <person name="Ohtoshi R."/>
            <person name="Malay A.D."/>
            <person name="Moran D.A.P."/>
            <person name="Tomita M."/>
            <person name="Numata K."/>
            <person name="Arakawa K."/>
        </authorList>
    </citation>
    <scope>NUCLEOTIDE SEQUENCE</scope>
</reference>
<dbReference type="FunFam" id="3.30.160.60:FF:000065">
    <property type="entry name" value="B-cell CLL/lymphoma 6, member B"/>
    <property type="match status" value="1"/>
</dbReference>
<evidence type="ECO:0000259" key="8">
    <source>
        <dbReference type="PROSITE" id="PS50157"/>
    </source>
</evidence>
<dbReference type="OrthoDB" id="6365676at2759"/>
<evidence type="ECO:0000313" key="10">
    <source>
        <dbReference type="Proteomes" id="UP000886998"/>
    </source>
</evidence>
<evidence type="ECO:0000256" key="4">
    <source>
        <dbReference type="ARBA" id="ARBA00022771"/>
    </source>
</evidence>